<name>A0A0A9AEZ6_ARUDO</name>
<protein>
    <submittedName>
        <fullName evidence="2">Uncharacterized protein</fullName>
    </submittedName>
</protein>
<feature type="signal peptide" evidence="1">
    <location>
        <begin position="1"/>
        <end position="15"/>
    </location>
</feature>
<dbReference type="EMBL" id="GBRH01252253">
    <property type="protein sequence ID" value="JAD45642.1"/>
    <property type="molecule type" value="Transcribed_RNA"/>
</dbReference>
<evidence type="ECO:0000256" key="1">
    <source>
        <dbReference type="SAM" id="SignalP"/>
    </source>
</evidence>
<keyword evidence="1" id="KW-0732">Signal</keyword>
<reference evidence="2" key="1">
    <citation type="submission" date="2014-09" db="EMBL/GenBank/DDBJ databases">
        <authorList>
            <person name="Magalhaes I.L.F."/>
            <person name="Oliveira U."/>
            <person name="Santos F.R."/>
            <person name="Vidigal T.H.D.A."/>
            <person name="Brescovit A.D."/>
            <person name="Santos A.J."/>
        </authorList>
    </citation>
    <scope>NUCLEOTIDE SEQUENCE</scope>
    <source>
        <tissue evidence="2">Shoot tissue taken approximately 20 cm above the soil surface</tissue>
    </source>
</reference>
<feature type="chain" id="PRO_5012768450" evidence="1">
    <location>
        <begin position="16"/>
        <end position="52"/>
    </location>
</feature>
<accession>A0A0A9AEZ6</accession>
<reference evidence="2" key="2">
    <citation type="journal article" date="2015" name="Data Brief">
        <title>Shoot transcriptome of the giant reed, Arundo donax.</title>
        <authorList>
            <person name="Barrero R.A."/>
            <person name="Guerrero F.D."/>
            <person name="Moolhuijzen P."/>
            <person name="Goolsby J.A."/>
            <person name="Tidwell J."/>
            <person name="Bellgard S.E."/>
            <person name="Bellgard M.I."/>
        </authorList>
    </citation>
    <scope>NUCLEOTIDE SEQUENCE</scope>
    <source>
        <tissue evidence="2">Shoot tissue taken approximately 20 cm above the soil surface</tissue>
    </source>
</reference>
<proteinExistence type="predicted"/>
<dbReference type="AlphaFoldDB" id="A0A0A9AEZ6"/>
<evidence type="ECO:0000313" key="2">
    <source>
        <dbReference type="EMBL" id="JAD45642.1"/>
    </source>
</evidence>
<organism evidence="2">
    <name type="scientific">Arundo donax</name>
    <name type="common">Giant reed</name>
    <name type="synonym">Donax arundinaceus</name>
    <dbReference type="NCBI Taxonomy" id="35708"/>
    <lineage>
        <taxon>Eukaryota</taxon>
        <taxon>Viridiplantae</taxon>
        <taxon>Streptophyta</taxon>
        <taxon>Embryophyta</taxon>
        <taxon>Tracheophyta</taxon>
        <taxon>Spermatophyta</taxon>
        <taxon>Magnoliopsida</taxon>
        <taxon>Liliopsida</taxon>
        <taxon>Poales</taxon>
        <taxon>Poaceae</taxon>
        <taxon>PACMAD clade</taxon>
        <taxon>Arundinoideae</taxon>
        <taxon>Arundineae</taxon>
        <taxon>Arundo</taxon>
    </lineage>
</organism>
<sequence>MLLVQLLPVVVHCFGAAWPGKKFQKTCFLLFHSTKNFSFLEGTITHSKPTML</sequence>